<comment type="caution">
    <text evidence="1">The sequence shown here is derived from an EMBL/GenBank/DDBJ whole genome shotgun (WGS) entry which is preliminary data.</text>
</comment>
<protein>
    <submittedName>
        <fullName evidence="1">Uncharacterized protein</fullName>
    </submittedName>
</protein>
<reference evidence="1 2" key="1">
    <citation type="submission" date="2021-06" db="EMBL/GenBank/DDBJ databases">
        <authorList>
            <person name="Palmer J.M."/>
        </authorList>
    </citation>
    <scope>NUCLEOTIDE SEQUENCE [LARGE SCALE GENOMIC DNA]</scope>
    <source>
        <strain evidence="1 2">XR_2019</strain>
        <tissue evidence="1">Muscle</tissue>
    </source>
</reference>
<evidence type="ECO:0000313" key="2">
    <source>
        <dbReference type="Proteomes" id="UP001444071"/>
    </source>
</evidence>
<keyword evidence="2" id="KW-1185">Reference proteome</keyword>
<organism evidence="1 2">
    <name type="scientific">Xenotaenia resolanae</name>
    <dbReference type="NCBI Taxonomy" id="208358"/>
    <lineage>
        <taxon>Eukaryota</taxon>
        <taxon>Metazoa</taxon>
        <taxon>Chordata</taxon>
        <taxon>Craniata</taxon>
        <taxon>Vertebrata</taxon>
        <taxon>Euteleostomi</taxon>
        <taxon>Actinopterygii</taxon>
        <taxon>Neopterygii</taxon>
        <taxon>Teleostei</taxon>
        <taxon>Neoteleostei</taxon>
        <taxon>Acanthomorphata</taxon>
        <taxon>Ovalentaria</taxon>
        <taxon>Atherinomorphae</taxon>
        <taxon>Cyprinodontiformes</taxon>
        <taxon>Goodeidae</taxon>
        <taxon>Xenotaenia</taxon>
    </lineage>
</organism>
<accession>A0ABV0VQN0</accession>
<dbReference type="Proteomes" id="UP001444071">
    <property type="component" value="Unassembled WGS sequence"/>
</dbReference>
<dbReference type="EMBL" id="JAHRIM010003968">
    <property type="protein sequence ID" value="MEQ2259496.1"/>
    <property type="molecule type" value="Genomic_DNA"/>
</dbReference>
<gene>
    <name evidence="1" type="ORF">XENORESO_012779</name>
</gene>
<name>A0ABV0VQN0_9TELE</name>
<proteinExistence type="predicted"/>
<evidence type="ECO:0000313" key="1">
    <source>
        <dbReference type="EMBL" id="MEQ2259496.1"/>
    </source>
</evidence>
<sequence>MQHLPETSVMSFSGIMCFISRLGFNGLHDVFSRLAGFRTTAQIGALHCSCSGSAMDLSKSGRKPICMTNIIFQDICHLENPEKLLGQLLSSSSHCANLRMSSGLPVTQLIISEPPCVAVERKRVCRLSSVSMFSGA</sequence>